<name>A0A2H0BUK9_9BACT</name>
<proteinExistence type="predicted"/>
<dbReference type="AlphaFoldDB" id="A0A2H0BUK9"/>
<dbReference type="Proteomes" id="UP000231246">
    <property type="component" value="Unassembled WGS sequence"/>
</dbReference>
<organism evidence="2 3">
    <name type="scientific">Candidatus Roizmanbacteria bacterium CG22_combo_CG10-13_8_21_14_all_38_20</name>
    <dbReference type="NCBI Taxonomy" id="1974862"/>
    <lineage>
        <taxon>Bacteria</taxon>
        <taxon>Candidatus Roizmaniibacteriota</taxon>
    </lineage>
</organism>
<gene>
    <name evidence="2" type="ORF">COW99_04840</name>
</gene>
<evidence type="ECO:0000313" key="2">
    <source>
        <dbReference type="EMBL" id="PIP61311.1"/>
    </source>
</evidence>
<comment type="caution">
    <text evidence="2">The sequence shown here is derived from an EMBL/GenBank/DDBJ whole genome shotgun (WGS) entry which is preliminary data.</text>
</comment>
<sequence>MILKIASGLIILLLSIIVIARLVNTSLLHISSPTGRVNVLVYNDRDAIVVALDKTTAHALYFPSDTYIETARGAGKYPVNKLTKLAELTDHKEGFIEASFERFLAIPIDIYILTSRDISSESISDLVELIDTLSPKYLTSNLSSPALFQLWWNLNGIRVPKENIIDVSKTRTVSRVEEADGVEISDADARFLPVKLQQYFVEIPLAEEQFKFIVYNTAGTPGLARLASNMLENMGTDVILIENKSSNFENCQLHVANLQDAQSVTAQRVIQAFNCELVTEATSTNSLVAKLYLGSEFSKLMFGK</sequence>
<dbReference type="EMBL" id="PCTA01000030">
    <property type="protein sequence ID" value="PIP61311.1"/>
    <property type="molecule type" value="Genomic_DNA"/>
</dbReference>
<reference evidence="2 3" key="1">
    <citation type="submission" date="2017-09" db="EMBL/GenBank/DDBJ databases">
        <title>Depth-based differentiation of microbial function through sediment-hosted aquifers and enrichment of novel symbionts in the deep terrestrial subsurface.</title>
        <authorList>
            <person name="Probst A.J."/>
            <person name="Ladd B."/>
            <person name="Jarett J.K."/>
            <person name="Geller-Mcgrath D.E."/>
            <person name="Sieber C.M."/>
            <person name="Emerson J.B."/>
            <person name="Anantharaman K."/>
            <person name="Thomas B.C."/>
            <person name="Malmstrom R."/>
            <person name="Stieglmeier M."/>
            <person name="Klingl A."/>
            <person name="Woyke T."/>
            <person name="Ryan C.M."/>
            <person name="Banfield J.F."/>
        </authorList>
    </citation>
    <scope>NUCLEOTIDE SEQUENCE [LARGE SCALE GENOMIC DNA]</scope>
    <source>
        <strain evidence="2">CG22_combo_CG10-13_8_21_14_all_38_20</strain>
    </source>
</reference>
<protein>
    <recommendedName>
        <fullName evidence="1">LytR/CpsA/Psr regulator C-terminal domain-containing protein</fullName>
    </recommendedName>
</protein>
<evidence type="ECO:0000313" key="3">
    <source>
        <dbReference type="Proteomes" id="UP000231246"/>
    </source>
</evidence>
<dbReference type="Pfam" id="PF13399">
    <property type="entry name" value="LytR_C"/>
    <property type="match status" value="1"/>
</dbReference>
<dbReference type="InterPro" id="IPR027381">
    <property type="entry name" value="LytR/CpsA/Psr_C"/>
</dbReference>
<feature type="domain" description="LytR/CpsA/Psr regulator C-terminal" evidence="1">
    <location>
        <begin position="214"/>
        <end position="297"/>
    </location>
</feature>
<accession>A0A2H0BUK9</accession>
<evidence type="ECO:0000259" key="1">
    <source>
        <dbReference type="Pfam" id="PF13399"/>
    </source>
</evidence>